<evidence type="ECO:0000256" key="1">
    <source>
        <dbReference type="SAM" id="SignalP"/>
    </source>
</evidence>
<accession>A0AA39ZKT8</accession>
<dbReference type="Pfam" id="PF01565">
    <property type="entry name" value="FAD_binding_4"/>
    <property type="match status" value="1"/>
</dbReference>
<protein>
    <recommendedName>
        <fullName evidence="2">FAD-binding PCMH-type domain-containing protein</fullName>
    </recommendedName>
</protein>
<feature type="chain" id="PRO_5041347654" description="FAD-binding PCMH-type domain-containing protein" evidence="1">
    <location>
        <begin position="23"/>
        <end position="519"/>
    </location>
</feature>
<dbReference type="InterPro" id="IPR016166">
    <property type="entry name" value="FAD-bd_PCMH"/>
</dbReference>
<keyword evidence="4" id="KW-1185">Reference proteome</keyword>
<dbReference type="EMBL" id="JAULSY010000010">
    <property type="protein sequence ID" value="KAK0672909.1"/>
    <property type="molecule type" value="Genomic_DNA"/>
</dbReference>
<dbReference type="PROSITE" id="PS51387">
    <property type="entry name" value="FAD_PCMH"/>
    <property type="match status" value="1"/>
</dbReference>
<dbReference type="GO" id="GO:0016899">
    <property type="term" value="F:oxidoreductase activity, acting on the CH-OH group of donors, oxygen as acceptor"/>
    <property type="evidence" value="ECO:0007669"/>
    <property type="project" value="InterPro"/>
</dbReference>
<keyword evidence="1" id="KW-0732">Signal</keyword>
<name>A0AA39ZKT8_9PEZI</name>
<evidence type="ECO:0000313" key="4">
    <source>
        <dbReference type="Proteomes" id="UP001174997"/>
    </source>
</evidence>
<evidence type="ECO:0000259" key="2">
    <source>
        <dbReference type="PROSITE" id="PS51387"/>
    </source>
</evidence>
<sequence length="519" mass="58495">MIPTSLGVGLSSLLLCSGTASALVWNTFDGPGSPACHNVSRVHDATSVEDMQSVVKSAIQSKSLVRAAGKGHMWYDTQCSDDSTIIVRTENVAGIYDFNLPEGAPHGSVLVDAGVTFFQLAEYLHDRGASVGYTLTNWNISFGGSVAMGAHRSSIREDSMVAAGVLAMDIIDGKGEIRRVERDESSDDWLAASTSLGLLGIIARIKLKIYPDSKVYAKQNTFDEKEVLEGDIYGLIAPYATANLWWWPYKRKFHQRYYDVVPANFTEQQGFQNTFSVTDLEAFAAKNLLNSGKYLPTSNMLMEEIFFGQWEKPNFREKTTNKAIDKWPVYGWNYDVLIGGLYPDQKAQWDYGLRAYTLELAFPVTMANAVLKRARGLFDEELKRGIIMTSTYRSGINIKFGRHYFDFLGQQTYNTSDGVDWSKGTIMFDFPSYRPSVGDEKRFNEPFYHKVANALIDEFPCRPHWTKNTREVFARSKKHLDPGVSATSTRYLARFKAVRKRFDPDGIYRNVIGEILDMY</sequence>
<feature type="signal peptide" evidence="1">
    <location>
        <begin position="1"/>
        <end position="22"/>
    </location>
</feature>
<dbReference type="GO" id="GO:0071949">
    <property type="term" value="F:FAD binding"/>
    <property type="evidence" value="ECO:0007669"/>
    <property type="project" value="InterPro"/>
</dbReference>
<dbReference type="InterPro" id="IPR016169">
    <property type="entry name" value="FAD-bd_PCMH_sub2"/>
</dbReference>
<dbReference type="SUPFAM" id="SSF56176">
    <property type="entry name" value="FAD-binding/transporter-associated domain-like"/>
    <property type="match status" value="1"/>
</dbReference>
<dbReference type="InterPro" id="IPR036318">
    <property type="entry name" value="FAD-bd_PCMH-like_sf"/>
</dbReference>
<dbReference type="AlphaFoldDB" id="A0AA39ZKT8"/>
<dbReference type="PANTHER" id="PTHR43762:SF1">
    <property type="entry name" value="D-ARABINONO-1,4-LACTONE OXIDASE"/>
    <property type="match status" value="1"/>
</dbReference>
<dbReference type="InterPro" id="IPR006094">
    <property type="entry name" value="Oxid_FAD_bind_N"/>
</dbReference>
<proteinExistence type="predicted"/>
<dbReference type="Gene3D" id="3.30.465.10">
    <property type="match status" value="1"/>
</dbReference>
<dbReference type="Proteomes" id="UP001174997">
    <property type="component" value="Unassembled WGS sequence"/>
</dbReference>
<evidence type="ECO:0000313" key="3">
    <source>
        <dbReference type="EMBL" id="KAK0672909.1"/>
    </source>
</evidence>
<reference evidence="3" key="1">
    <citation type="submission" date="2023-06" db="EMBL/GenBank/DDBJ databases">
        <title>Genome-scale phylogeny and comparative genomics of the fungal order Sordariales.</title>
        <authorList>
            <consortium name="Lawrence Berkeley National Laboratory"/>
            <person name="Hensen N."/>
            <person name="Bonometti L."/>
            <person name="Westerberg I."/>
            <person name="Brannstrom I.O."/>
            <person name="Guillou S."/>
            <person name="Cros-Aarteil S."/>
            <person name="Calhoun S."/>
            <person name="Haridas S."/>
            <person name="Kuo A."/>
            <person name="Mondo S."/>
            <person name="Pangilinan J."/>
            <person name="Riley R."/>
            <person name="Labutti K."/>
            <person name="Andreopoulos B."/>
            <person name="Lipzen A."/>
            <person name="Chen C."/>
            <person name="Yanf M."/>
            <person name="Daum C."/>
            <person name="Ng V."/>
            <person name="Clum A."/>
            <person name="Steindorff A."/>
            <person name="Ohm R."/>
            <person name="Martin F."/>
            <person name="Silar P."/>
            <person name="Natvig D."/>
            <person name="Lalanne C."/>
            <person name="Gautier V."/>
            <person name="Ament-Velasquez S.L."/>
            <person name="Kruys A."/>
            <person name="Hutchinson M.I."/>
            <person name="Powell A.J."/>
            <person name="Barry K."/>
            <person name="Miller A.N."/>
            <person name="Grigoriev I.V."/>
            <person name="Debuchy R."/>
            <person name="Gladieux P."/>
            <person name="Thoren M.H."/>
            <person name="Johannesson H."/>
        </authorList>
    </citation>
    <scope>NUCLEOTIDE SEQUENCE</scope>
    <source>
        <strain evidence="3">CBS 307.81</strain>
    </source>
</reference>
<organism evidence="3 4">
    <name type="scientific">Cercophora samala</name>
    <dbReference type="NCBI Taxonomy" id="330535"/>
    <lineage>
        <taxon>Eukaryota</taxon>
        <taxon>Fungi</taxon>
        <taxon>Dikarya</taxon>
        <taxon>Ascomycota</taxon>
        <taxon>Pezizomycotina</taxon>
        <taxon>Sordariomycetes</taxon>
        <taxon>Sordariomycetidae</taxon>
        <taxon>Sordariales</taxon>
        <taxon>Lasiosphaeriaceae</taxon>
        <taxon>Cercophora</taxon>
    </lineage>
</organism>
<feature type="domain" description="FAD-binding PCMH-type" evidence="2">
    <location>
        <begin position="35"/>
        <end position="212"/>
    </location>
</feature>
<comment type="caution">
    <text evidence="3">The sequence shown here is derived from an EMBL/GenBank/DDBJ whole genome shotgun (WGS) entry which is preliminary data.</text>
</comment>
<dbReference type="PANTHER" id="PTHR43762">
    <property type="entry name" value="L-GULONOLACTONE OXIDASE"/>
    <property type="match status" value="1"/>
</dbReference>
<dbReference type="InterPro" id="IPR010031">
    <property type="entry name" value="FAD_lactone_oxidase-like"/>
</dbReference>
<gene>
    <name evidence="3" type="ORF">QBC41DRAFT_216260</name>
</gene>